<accession>A0A2Z4ZPQ3</accession>
<dbReference type="KEGG" id="pthv:CE140_05740"/>
<dbReference type="InterPro" id="IPR023393">
    <property type="entry name" value="START-like_dom_sf"/>
</dbReference>
<dbReference type="SUPFAM" id="SSF55961">
    <property type="entry name" value="Bet v1-like"/>
    <property type="match status" value="1"/>
</dbReference>
<evidence type="ECO:0000313" key="2">
    <source>
        <dbReference type="Proteomes" id="UP000251666"/>
    </source>
</evidence>
<reference evidence="2" key="1">
    <citation type="journal article" date="2021" name="Front. Microbiol.">
        <title>Genomic Analysis of the 1-Aminocyclopropane-1-Carboxylate Deaminase-Producing Pseudomonas thivervalensis SC5 Reveals Its Multifaceted Roles in Soil and in Beneficial Interactions With Plants.</title>
        <authorList>
            <person name="Nascimento F.X."/>
            <person name="Uron P."/>
            <person name="Glick B.R."/>
            <person name="Giachini A."/>
            <person name="Rossi M.J."/>
        </authorList>
    </citation>
    <scope>NUCLEOTIDE SEQUENCE [LARGE SCALE GENOMIC DNA]</scope>
    <source>
        <strain evidence="2">PLM3</strain>
    </source>
</reference>
<dbReference type="Gene3D" id="3.30.530.20">
    <property type="match status" value="1"/>
</dbReference>
<dbReference type="EMBL" id="CP022202">
    <property type="protein sequence ID" value="AXA59460.1"/>
    <property type="molecule type" value="Genomic_DNA"/>
</dbReference>
<dbReference type="AlphaFoldDB" id="A0A2Z4ZPQ3"/>
<dbReference type="Proteomes" id="UP000251666">
    <property type="component" value="Chromosome"/>
</dbReference>
<evidence type="ECO:0000313" key="1">
    <source>
        <dbReference type="EMBL" id="AXA59460.1"/>
    </source>
</evidence>
<gene>
    <name evidence="1" type="ORF">CEQ51_05050</name>
</gene>
<organism evidence="1 2">
    <name type="scientific">Pseudomonas thivervalensis</name>
    <dbReference type="NCBI Taxonomy" id="86265"/>
    <lineage>
        <taxon>Bacteria</taxon>
        <taxon>Pseudomonadati</taxon>
        <taxon>Pseudomonadota</taxon>
        <taxon>Gammaproteobacteria</taxon>
        <taxon>Pseudomonadales</taxon>
        <taxon>Pseudomonadaceae</taxon>
        <taxon>Pseudomonas</taxon>
    </lineage>
</organism>
<proteinExistence type="predicted"/>
<keyword evidence="2" id="KW-1185">Reference proteome</keyword>
<name>A0A2Z4ZPQ3_9PSED</name>
<sequence length="283" mass="30799">MSPLENEETIMSERPKLVASRAAVPTPSHPNLGTPERTVSLLAGTLLIANGLRQGGLRGWPQVLLGACAAWRGYSGTCRIKRALTHTPFEQAFEQDRDWSGSKIISRSITVGKPREEVFAFCRNPGNLGALVPWIDAIEQTGEHTYRWVAHGPMDKTLHCDIEQNEPKDGSKLHWTAGPGTRFKHDIQMHFNDAPAGRGTQLKVIVACQAPLGAAGYALAAAISKFSDKALLHLLRSIKQQLETGEVSTNRMHASGTKDFLFVHPAKEAPQTPPYQPSTGGNA</sequence>
<protein>
    <submittedName>
        <fullName evidence="1">Cyclase/dehydrase</fullName>
    </submittedName>
</protein>